<protein>
    <submittedName>
        <fullName evidence="2">Uncharacterized protein</fullName>
    </submittedName>
</protein>
<feature type="non-terminal residue" evidence="2">
    <location>
        <position position="1"/>
    </location>
</feature>
<evidence type="ECO:0000256" key="1">
    <source>
        <dbReference type="SAM" id="MobiDB-lite"/>
    </source>
</evidence>
<dbReference type="AlphaFoldDB" id="A0A382TNG7"/>
<feature type="compositionally biased region" description="Low complexity" evidence="1">
    <location>
        <begin position="14"/>
        <end position="25"/>
    </location>
</feature>
<proteinExistence type="predicted"/>
<dbReference type="EMBL" id="UINC01137886">
    <property type="protein sequence ID" value="SVD23493.1"/>
    <property type="molecule type" value="Genomic_DNA"/>
</dbReference>
<feature type="region of interest" description="Disordered" evidence="1">
    <location>
        <begin position="1"/>
        <end position="25"/>
    </location>
</feature>
<evidence type="ECO:0000313" key="2">
    <source>
        <dbReference type="EMBL" id="SVD23493.1"/>
    </source>
</evidence>
<sequence>DGPSGVAPSTPMGRSRTTAARSRST</sequence>
<name>A0A382TNG7_9ZZZZ</name>
<reference evidence="2" key="1">
    <citation type="submission" date="2018-05" db="EMBL/GenBank/DDBJ databases">
        <authorList>
            <person name="Lanie J.A."/>
            <person name="Ng W.-L."/>
            <person name="Kazmierczak K.M."/>
            <person name="Andrzejewski T.M."/>
            <person name="Davidsen T.M."/>
            <person name="Wayne K.J."/>
            <person name="Tettelin H."/>
            <person name="Glass J.I."/>
            <person name="Rusch D."/>
            <person name="Podicherti R."/>
            <person name="Tsui H.-C.T."/>
            <person name="Winkler M.E."/>
        </authorList>
    </citation>
    <scope>NUCLEOTIDE SEQUENCE</scope>
</reference>
<organism evidence="2">
    <name type="scientific">marine metagenome</name>
    <dbReference type="NCBI Taxonomy" id="408172"/>
    <lineage>
        <taxon>unclassified sequences</taxon>
        <taxon>metagenomes</taxon>
        <taxon>ecological metagenomes</taxon>
    </lineage>
</organism>
<gene>
    <name evidence="2" type="ORF">METZ01_LOCUS376347</name>
</gene>
<feature type="non-terminal residue" evidence="2">
    <location>
        <position position="25"/>
    </location>
</feature>
<accession>A0A382TNG7</accession>